<evidence type="ECO:0000259" key="7">
    <source>
        <dbReference type="Pfam" id="PF09335"/>
    </source>
</evidence>
<keyword evidence="5 6" id="KW-0472">Membrane</keyword>
<dbReference type="PANTHER" id="PTHR42709:SF6">
    <property type="entry name" value="UNDECAPRENYL PHOSPHATE TRANSPORTER A"/>
    <property type="match status" value="1"/>
</dbReference>
<feature type="transmembrane region" description="Helical" evidence="6">
    <location>
        <begin position="53"/>
        <end position="75"/>
    </location>
</feature>
<feature type="domain" description="VTT" evidence="7">
    <location>
        <begin position="34"/>
        <end position="159"/>
    </location>
</feature>
<dbReference type="PANTHER" id="PTHR42709">
    <property type="entry name" value="ALKALINE PHOSPHATASE LIKE PROTEIN"/>
    <property type="match status" value="1"/>
</dbReference>
<evidence type="ECO:0000256" key="2">
    <source>
        <dbReference type="ARBA" id="ARBA00022475"/>
    </source>
</evidence>
<organism evidence="8 9">
    <name type="scientific">Amaricoccus solimangrovi</name>
    <dbReference type="NCBI Taxonomy" id="2589815"/>
    <lineage>
        <taxon>Bacteria</taxon>
        <taxon>Pseudomonadati</taxon>
        <taxon>Pseudomonadota</taxon>
        <taxon>Alphaproteobacteria</taxon>
        <taxon>Rhodobacterales</taxon>
        <taxon>Paracoccaceae</taxon>
        <taxon>Amaricoccus</taxon>
    </lineage>
</organism>
<comment type="subcellular location">
    <subcellularLocation>
        <location evidence="1">Cell membrane</location>
        <topology evidence="1">Multi-pass membrane protein</topology>
    </subcellularLocation>
</comment>
<evidence type="ECO:0000256" key="1">
    <source>
        <dbReference type="ARBA" id="ARBA00004651"/>
    </source>
</evidence>
<dbReference type="InterPro" id="IPR051311">
    <property type="entry name" value="DedA_domain"/>
</dbReference>
<dbReference type="AlphaFoldDB" id="A0A501WVW3"/>
<protein>
    <submittedName>
        <fullName evidence="8">DedA family protein</fullName>
    </submittedName>
</protein>
<evidence type="ECO:0000256" key="5">
    <source>
        <dbReference type="ARBA" id="ARBA00023136"/>
    </source>
</evidence>
<keyword evidence="3 6" id="KW-0812">Transmembrane</keyword>
<feature type="transmembrane region" description="Helical" evidence="6">
    <location>
        <begin position="171"/>
        <end position="196"/>
    </location>
</feature>
<dbReference type="GO" id="GO:0005886">
    <property type="term" value="C:plasma membrane"/>
    <property type="evidence" value="ECO:0007669"/>
    <property type="project" value="UniProtKB-SubCell"/>
</dbReference>
<gene>
    <name evidence="8" type="ORF">FJM51_05110</name>
</gene>
<evidence type="ECO:0000313" key="8">
    <source>
        <dbReference type="EMBL" id="TPE52560.1"/>
    </source>
</evidence>
<dbReference type="OrthoDB" id="9782291at2"/>
<evidence type="ECO:0000256" key="4">
    <source>
        <dbReference type="ARBA" id="ARBA00022989"/>
    </source>
</evidence>
<reference evidence="8 9" key="1">
    <citation type="submission" date="2019-06" db="EMBL/GenBank/DDBJ databases">
        <title>A novel bacterium of genus Amaricoccus, isolated from marine sediment.</title>
        <authorList>
            <person name="Huang H."/>
            <person name="Mo K."/>
            <person name="Hu Y."/>
        </authorList>
    </citation>
    <scope>NUCLEOTIDE SEQUENCE [LARGE SCALE GENOMIC DNA]</scope>
    <source>
        <strain evidence="8 9">HB172011</strain>
    </source>
</reference>
<dbReference type="Pfam" id="PF09335">
    <property type="entry name" value="VTT_dom"/>
    <property type="match status" value="1"/>
</dbReference>
<comment type="caution">
    <text evidence="8">The sequence shown here is derived from an EMBL/GenBank/DDBJ whole genome shotgun (WGS) entry which is preliminary data.</text>
</comment>
<feature type="transmembrane region" description="Helical" evidence="6">
    <location>
        <begin position="12"/>
        <end position="33"/>
    </location>
</feature>
<keyword evidence="4 6" id="KW-1133">Transmembrane helix</keyword>
<dbReference type="InterPro" id="IPR032816">
    <property type="entry name" value="VTT_dom"/>
</dbReference>
<dbReference type="Proteomes" id="UP000319255">
    <property type="component" value="Unassembled WGS sequence"/>
</dbReference>
<proteinExistence type="predicted"/>
<evidence type="ECO:0000256" key="3">
    <source>
        <dbReference type="ARBA" id="ARBA00022692"/>
    </source>
</evidence>
<feature type="transmembrane region" description="Helical" evidence="6">
    <location>
        <begin position="139"/>
        <end position="159"/>
    </location>
</feature>
<evidence type="ECO:0000256" key="6">
    <source>
        <dbReference type="SAM" id="Phobius"/>
    </source>
</evidence>
<keyword evidence="9" id="KW-1185">Reference proteome</keyword>
<sequence length="201" mass="21005">MSAFAATIEGLLAHYGAAALFLVVTLESFGAPLPGESAVIAASAAAAAGKLPLAWVAVATFAGAVLGDNIGYLIGRDLGRPVILRHGARFGVTEGALARVEDIMRRRGPIIVVVARFVALLRQLNGLVAGTTGMPWPRFLAANMLGAALWTGFWVTLAYKLGREADVLPWIWHHLGLIASVVAPLLILGLVVAGIVGRRRG</sequence>
<dbReference type="RefSeq" id="WP_140453043.1">
    <property type="nucleotide sequence ID" value="NZ_VFRP01000003.1"/>
</dbReference>
<keyword evidence="2" id="KW-1003">Cell membrane</keyword>
<evidence type="ECO:0000313" key="9">
    <source>
        <dbReference type="Proteomes" id="UP000319255"/>
    </source>
</evidence>
<dbReference type="EMBL" id="VFRP01000003">
    <property type="protein sequence ID" value="TPE52560.1"/>
    <property type="molecule type" value="Genomic_DNA"/>
</dbReference>
<accession>A0A501WVW3</accession>
<name>A0A501WVW3_9RHOB</name>